<evidence type="ECO:0000256" key="3">
    <source>
        <dbReference type="ARBA" id="ARBA00023125"/>
    </source>
</evidence>
<dbReference type="SUPFAM" id="SSF46785">
    <property type="entry name" value="Winged helix' DNA-binding domain"/>
    <property type="match status" value="1"/>
</dbReference>
<comment type="similarity">
    <text evidence="1">Belongs to the LysR transcriptional regulatory family.</text>
</comment>
<feature type="domain" description="HTH lysR-type" evidence="5">
    <location>
        <begin position="12"/>
        <end position="69"/>
    </location>
</feature>
<reference evidence="6 7" key="1">
    <citation type="submission" date="2021-03" db="EMBL/GenBank/DDBJ databases">
        <title>Novel species identification of genus Shewanella.</title>
        <authorList>
            <person name="Liu G."/>
            <person name="Zhang Q."/>
        </authorList>
    </citation>
    <scope>NUCLEOTIDE SEQUENCE [LARGE SCALE GENOMIC DNA]</scope>
    <source>
        <strain evidence="6 7">FJAT-51800</strain>
    </source>
</reference>
<proteinExistence type="inferred from homology"/>
<dbReference type="PANTHER" id="PTHR30118:SF11">
    <property type="entry name" value="HTH-TYPE TRANSCRIPTIONAL REGULATOR YIDZ"/>
    <property type="match status" value="1"/>
</dbReference>
<dbReference type="PANTHER" id="PTHR30118">
    <property type="entry name" value="HTH-TYPE TRANSCRIPTIONAL REGULATOR LEUO-RELATED"/>
    <property type="match status" value="1"/>
</dbReference>
<dbReference type="Proteomes" id="UP000662770">
    <property type="component" value="Chromosome"/>
</dbReference>
<name>A0ABX7QV61_9GAMM</name>
<evidence type="ECO:0000256" key="4">
    <source>
        <dbReference type="ARBA" id="ARBA00023163"/>
    </source>
</evidence>
<keyword evidence="4" id="KW-0804">Transcription</keyword>
<dbReference type="InterPro" id="IPR000847">
    <property type="entry name" value="LysR_HTH_N"/>
</dbReference>
<dbReference type="InterPro" id="IPR036390">
    <property type="entry name" value="WH_DNA-bd_sf"/>
</dbReference>
<dbReference type="PROSITE" id="PS50931">
    <property type="entry name" value="HTH_LYSR"/>
    <property type="match status" value="1"/>
</dbReference>
<evidence type="ECO:0000256" key="2">
    <source>
        <dbReference type="ARBA" id="ARBA00023015"/>
    </source>
</evidence>
<dbReference type="InterPro" id="IPR050389">
    <property type="entry name" value="LysR-type_TF"/>
</dbReference>
<keyword evidence="2" id="KW-0805">Transcription regulation</keyword>
<dbReference type="EMBL" id="CP071503">
    <property type="protein sequence ID" value="QSX34535.1"/>
    <property type="molecule type" value="Genomic_DNA"/>
</dbReference>
<dbReference type="RefSeq" id="WP_207355736.1">
    <property type="nucleotide sequence ID" value="NZ_CP071503.1"/>
</dbReference>
<evidence type="ECO:0000313" key="6">
    <source>
        <dbReference type="EMBL" id="QSX34535.1"/>
    </source>
</evidence>
<dbReference type="InterPro" id="IPR036388">
    <property type="entry name" value="WH-like_DNA-bd_sf"/>
</dbReference>
<accession>A0ABX7QV61</accession>
<evidence type="ECO:0000256" key="1">
    <source>
        <dbReference type="ARBA" id="ARBA00009437"/>
    </source>
</evidence>
<keyword evidence="3" id="KW-0238">DNA-binding</keyword>
<dbReference type="Gene3D" id="1.10.10.10">
    <property type="entry name" value="Winged helix-like DNA-binding domain superfamily/Winged helix DNA-binding domain"/>
    <property type="match status" value="1"/>
</dbReference>
<evidence type="ECO:0000259" key="5">
    <source>
        <dbReference type="PROSITE" id="PS50931"/>
    </source>
</evidence>
<keyword evidence="7" id="KW-1185">Reference proteome</keyword>
<dbReference type="Gene3D" id="3.40.190.10">
    <property type="entry name" value="Periplasmic binding protein-like II"/>
    <property type="match status" value="2"/>
</dbReference>
<dbReference type="SUPFAM" id="SSF53850">
    <property type="entry name" value="Periplasmic binding protein-like II"/>
    <property type="match status" value="1"/>
</dbReference>
<dbReference type="Pfam" id="PF00126">
    <property type="entry name" value="HTH_1"/>
    <property type="match status" value="1"/>
</dbReference>
<organism evidence="6 7">
    <name type="scientific">Shewanella avicenniae</name>
    <dbReference type="NCBI Taxonomy" id="2814294"/>
    <lineage>
        <taxon>Bacteria</taxon>
        <taxon>Pseudomonadati</taxon>
        <taxon>Pseudomonadota</taxon>
        <taxon>Gammaproteobacteria</taxon>
        <taxon>Alteromonadales</taxon>
        <taxon>Shewanellaceae</taxon>
        <taxon>Shewanella</taxon>
    </lineage>
</organism>
<protein>
    <submittedName>
        <fullName evidence="6">LysR family transcriptional regulator</fullName>
    </submittedName>
</protein>
<evidence type="ECO:0000313" key="7">
    <source>
        <dbReference type="Proteomes" id="UP000662770"/>
    </source>
</evidence>
<sequence length="323" mass="37602">MTHDLMKRIKELDVFSLIVFRHIFESGHANEVARNLGVSPSKVSRSLNALRAAFNNDLFYRRQQGLKPTLFAEKLYPNICVFTDSLEQFKDVLLDEHYPHEDIILKLAVVPMFMPIVAQRLAAPEIQQQLGKIQLYCWDENSIDNLHKGDLDFGISVTQELMDYHELTQQKIIDTQALSVVAKSNHPIWQSYAQFDVEHLADFPFVYIATQGFNDRLDPFEQYCRETEKSYVSISPVKSYAEWYCHLLTMNSVSIAHIGERNLINDLPGLRCERMPQPQFLRLDNALRTPRIYLIERSKPLRRYNENTRGLIFSTVYELLSDN</sequence>
<gene>
    <name evidence="6" type="ORF">JYB87_04605</name>
</gene>